<dbReference type="OrthoDB" id="513552at2"/>
<gene>
    <name evidence="2" type="ORF">EUV02_14125</name>
</gene>
<dbReference type="AlphaFoldDB" id="A0A4Y9EML8"/>
<sequence>MAAAAARSFDQFTMALPQLGNDPAAVRKRIEMLELVLERALVVPGTQMRFGLDSVIGLVPGVGDIISGLMGAYIVWEARNLKMSKWTLWRMAGNVGVDTALGAIPFVGDLFDVVFRSNTRNLRLIKRHLDRHHPASATINA</sequence>
<keyword evidence="1" id="KW-0812">Transmembrane</keyword>
<dbReference type="InterPro" id="IPR025187">
    <property type="entry name" value="DUF4112"/>
</dbReference>
<dbReference type="PANTHER" id="PTHR35519">
    <property type="entry name" value="MEMBRANE PROTEINS"/>
    <property type="match status" value="1"/>
</dbReference>
<dbReference type="Pfam" id="PF13430">
    <property type="entry name" value="DUF4112"/>
    <property type="match status" value="1"/>
</dbReference>
<evidence type="ECO:0000256" key="1">
    <source>
        <dbReference type="SAM" id="Phobius"/>
    </source>
</evidence>
<accession>A0A4Y9EML8</accession>
<evidence type="ECO:0000313" key="3">
    <source>
        <dbReference type="Proteomes" id="UP000297737"/>
    </source>
</evidence>
<dbReference type="Proteomes" id="UP000297737">
    <property type="component" value="Unassembled WGS sequence"/>
</dbReference>
<feature type="transmembrane region" description="Helical" evidence="1">
    <location>
        <begin position="55"/>
        <end position="76"/>
    </location>
</feature>
<dbReference type="PANTHER" id="PTHR35519:SF2">
    <property type="entry name" value="PH DOMAIN PROTEIN"/>
    <property type="match status" value="1"/>
</dbReference>
<keyword evidence="3" id="KW-1185">Reference proteome</keyword>
<organism evidence="2 3">
    <name type="scientific">Glacieibacterium arshaanense</name>
    <dbReference type="NCBI Taxonomy" id="2511025"/>
    <lineage>
        <taxon>Bacteria</taxon>
        <taxon>Pseudomonadati</taxon>
        <taxon>Pseudomonadota</taxon>
        <taxon>Alphaproteobacteria</taxon>
        <taxon>Sphingomonadales</taxon>
        <taxon>Sphingosinicellaceae</taxon>
        <taxon>Glacieibacterium</taxon>
    </lineage>
</organism>
<keyword evidence="1" id="KW-1133">Transmembrane helix</keyword>
<protein>
    <submittedName>
        <fullName evidence="2">DUF4112 domain-containing protein</fullName>
    </submittedName>
</protein>
<proteinExistence type="predicted"/>
<dbReference type="EMBL" id="SIHO01000003">
    <property type="protein sequence ID" value="TFU01415.1"/>
    <property type="molecule type" value="Genomic_DNA"/>
</dbReference>
<comment type="caution">
    <text evidence="2">The sequence shown here is derived from an EMBL/GenBank/DDBJ whole genome shotgun (WGS) entry which is preliminary data.</text>
</comment>
<evidence type="ECO:0000313" key="2">
    <source>
        <dbReference type="EMBL" id="TFU01415.1"/>
    </source>
</evidence>
<dbReference type="RefSeq" id="WP_135246919.1">
    <property type="nucleotide sequence ID" value="NZ_SIHO01000003.1"/>
</dbReference>
<name>A0A4Y9EML8_9SPHN</name>
<keyword evidence="1" id="KW-0472">Membrane</keyword>
<reference evidence="2 3" key="1">
    <citation type="submission" date="2019-02" db="EMBL/GenBank/DDBJ databases">
        <title>Polymorphobacter sp. isolated from the lake at the Tibet of China.</title>
        <authorList>
            <person name="Li A."/>
        </authorList>
    </citation>
    <scope>NUCLEOTIDE SEQUENCE [LARGE SCALE GENOMIC DNA]</scope>
    <source>
        <strain evidence="2 3">DJ1R-1</strain>
    </source>
</reference>